<dbReference type="SUPFAM" id="SSF46689">
    <property type="entry name" value="Homeodomain-like"/>
    <property type="match status" value="1"/>
</dbReference>
<dbReference type="Pfam" id="PF21993">
    <property type="entry name" value="TetR_C_13_2"/>
    <property type="match status" value="1"/>
</dbReference>
<evidence type="ECO:0000313" key="6">
    <source>
        <dbReference type="EMBL" id="MFC3676877.1"/>
    </source>
</evidence>
<organism evidence="6 7">
    <name type="scientific">Ferrovibrio xuzhouensis</name>
    <dbReference type="NCBI Taxonomy" id="1576914"/>
    <lineage>
        <taxon>Bacteria</taxon>
        <taxon>Pseudomonadati</taxon>
        <taxon>Pseudomonadota</taxon>
        <taxon>Alphaproteobacteria</taxon>
        <taxon>Rhodospirillales</taxon>
        <taxon>Rhodospirillaceae</taxon>
        <taxon>Ferrovibrio</taxon>
    </lineage>
</organism>
<accession>A0ABV7VIK7</accession>
<proteinExistence type="predicted"/>
<evidence type="ECO:0000256" key="2">
    <source>
        <dbReference type="ARBA" id="ARBA00023125"/>
    </source>
</evidence>
<evidence type="ECO:0000313" key="7">
    <source>
        <dbReference type="Proteomes" id="UP001595711"/>
    </source>
</evidence>
<evidence type="ECO:0000256" key="4">
    <source>
        <dbReference type="PROSITE-ProRule" id="PRU00335"/>
    </source>
</evidence>
<keyword evidence="1" id="KW-0805">Transcription regulation</keyword>
<dbReference type="PANTHER" id="PTHR47506">
    <property type="entry name" value="TRANSCRIPTIONAL REGULATORY PROTEIN"/>
    <property type="match status" value="1"/>
</dbReference>
<dbReference type="EMBL" id="JBHRYJ010000003">
    <property type="protein sequence ID" value="MFC3676877.1"/>
    <property type="molecule type" value="Genomic_DNA"/>
</dbReference>
<feature type="domain" description="HTH tetR-type" evidence="5">
    <location>
        <begin position="17"/>
        <end position="77"/>
    </location>
</feature>
<dbReference type="InterPro" id="IPR001647">
    <property type="entry name" value="HTH_TetR"/>
</dbReference>
<feature type="DNA-binding region" description="H-T-H motif" evidence="4">
    <location>
        <begin position="40"/>
        <end position="59"/>
    </location>
</feature>
<evidence type="ECO:0000256" key="1">
    <source>
        <dbReference type="ARBA" id="ARBA00023015"/>
    </source>
</evidence>
<dbReference type="InterPro" id="IPR054156">
    <property type="entry name" value="YxaF_TetR_C"/>
</dbReference>
<gene>
    <name evidence="6" type="ORF">ACFOOQ_15070</name>
</gene>
<keyword evidence="7" id="KW-1185">Reference proteome</keyword>
<dbReference type="Pfam" id="PF00440">
    <property type="entry name" value="TetR_N"/>
    <property type="match status" value="1"/>
</dbReference>
<dbReference type="PROSITE" id="PS50977">
    <property type="entry name" value="HTH_TETR_2"/>
    <property type="match status" value="1"/>
</dbReference>
<dbReference type="Proteomes" id="UP001595711">
    <property type="component" value="Unassembled WGS sequence"/>
</dbReference>
<protein>
    <submittedName>
        <fullName evidence="6">TetR/AcrR family transcriptional regulator</fullName>
    </submittedName>
</protein>
<evidence type="ECO:0000256" key="3">
    <source>
        <dbReference type="ARBA" id="ARBA00023163"/>
    </source>
</evidence>
<dbReference type="Gene3D" id="1.10.357.10">
    <property type="entry name" value="Tetracycline Repressor, domain 2"/>
    <property type="match status" value="1"/>
</dbReference>
<keyword evidence="2 4" id="KW-0238">DNA-binding</keyword>
<dbReference type="InterPro" id="IPR036271">
    <property type="entry name" value="Tet_transcr_reg_TetR-rel_C_sf"/>
</dbReference>
<comment type="caution">
    <text evidence="6">The sequence shown here is derived from an EMBL/GenBank/DDBJ whole genome shotgun (WGS) entry which is preliminary data.</text>
</comment>
<reference evidence="7" key="1">
    <citation type="journal article" date="2019" name="Int. J. Syst. Evol. Microbiol.">
        <title>The Global Catalogue of Microorganisms (GCM) 10K type strain sequencing project: providing services to taxonomists for standard genome sequencing and annotation.</title>
        <authorList>
            <consortium name="The Broad Institute Genomics Platform"/>
            <consortium name="The Broad Institute Genome Sequencing Center for Infectious Disease"/>
            <person name="Wu L."/>
            <person name="Ma J."/>
        </authorList>
    </citation>
    <scope>NUCLEOTIDE SEQUENCE [LARGE SCALE GENOMIC DNA]</scope>
    <source>
        <strain evidence="7">KCTC 42182</strain>
    </source>
</reference>
<sequence>MAKTATRTTSLAVKRATTSRERFVAMTAKLMSRRGYAGVGLNEIVEKSGAPKGSLYHHFPEGKEQLAVAALDWAAACFSATLTEAIARTGSAADAIGALAAQVAEWMEASGCKDGSPLTIVAVETGAFVEPLRLACLRGYQAWADQLADQLCRDGKPAREAGDLALWALASLEGAIVLARTQHSAEPLRRIGRLLQKTLR</sequence>
<name>A0ABV7VIK7_9PROT</name>
<evidence type="ECO:0000259" key="5">
    <source>
        <dbReference type="PROSITE" id="PS50977"/>
    </source>
</evidence>
<dbReference type="SUPFAM" id="SSF48498">
    <property type="entry name" value="Tetracyclin repressor-like, C-terminal domain"/>
    <property type="match status" value="1"/>
</dbReference>
<dbReference type="PANTHER" id="PTHR47506:SF3">
    <property type="entry name" value="HTH-TYPE TRANSCRIPTIONAL REGULATOR LMRA"/>
    <property type="match status" value="1"/>
</dbReference>
<keyword evidence="3" id="KW-0804">Transcription</keyword>
<dbReference type="InterPro" id="IPR009057">
    <property type="entry name" value="Homeodomain-like_sf"/>
</dbReference>
<dbReference type="RefSeq" id="WP_379728122.1">
    <property type="nucleotide sequence ID" value="NZ_JBHRYJ010000003.1"/>
</dbReference>